<dbReference type="EMBL" id="MRCE01000019">
    <property type="protein sequence ID" value="OKH35828.1"/>
    <property type="molecule type" value="Genomic_DNA"/>
</dbReference>
<organism evidence="2 3">
    <name type="scientific">[Phormidium ambiguum] IAM M-71</name>
    <dbReference type="NCBI Taxonomy" id="454136"/>
    <lineage>
        <taxon>Bacteria</taxon>
        <taxon>Bacillati</taxon>
        <taxon>Cyanobacteriota</taxon>
        <taxon>Cyanophyceae</taxon>
        <taxon>Oscillatoriophycideae</taxon>
        <taxon>Aerosakkonematales</taxon>
        <taxon>Aerosakkonemataceae</taxon>
        <taxon>Floridanema</taxon>
    </lineage>
</organism>
<proteinExistence type="predicted"/>
<name>A0A1U7IFQ1_9CYAN</name>
<sequence length="114" mass="12129">MNDPTPTQKTDTTVTETNTNPPSILRCITGSIVAAIMAIASFFINSSIAQYFVDRPINSSNYLVVNITAAVRTLIIGISTLATGVFSLIALGLLALAIQVTIQQLKQQTSSTKN</sequence>
<protein>
    <recommendedName>
        <fullName evidence="4">DUF3082 domain-containing protein</fullName>
    </recommendedName>
</protein>
<dbReference type="Pfam" id="PF11282">
    <property type="entry name" value="DUF3082"/>
    <property type="match status" value="1"/>
</dbReference>
<evidence type="ECO:0000313" key="2">
    <source>
        <dbReference type="EMBL" id="OKH35828.1"/>
    </source>
</evidence>
<reference evidence="2 3" key="1">
    <citation type="submission" date="2016-11" db="EMBL/GenBank/DDBJ databases">
        <title>Draft Genome Sequences of Nine Cyanobacterial Strains from Diverse Habitats.</title>
        <authorList>
            <person name="Zhu T."/>
            <person name="Hou S."/>
            <person name="Lu X."/>
            <person name="Hess W.R."/>
        </authorList>
    </citation>
    <scope>NUCLEOTIDE SEQUENCE [LARGE SCALE GENOMIC DNA]</scope>
    <source>
        <strain evidence="2 3">IAM M-71</strain>
    </source>
</reference>
<evidence type="ECO:0000256" key="1">
    <source>
        <dbReference type="SAM" id="Phobius"/>
    </source>
</evidence>
<dbReference type="Proteomes" id="UP000185860">
    <property type="component" value="Unassembled WGS sequence"/>
</dbReference>
<feature type="transmembrane region" description="Helical" evidence="1">
    <location>
        <begin position="32"/>
        <end position="53"/>
    </location>
</feature>
<dbReference type="InterPro" id="IPR021434">
    <property type="entry name" value="DUF3082"/>
</dbReference>
<dbReference type="PANTHER" id="PTHR35733">
    <property type="entry name" value="OS02G0307800 PROTEIN"/>
    <property type="match status" value="1"/>
</dbReference>
<keyword evidence="1" id="KW-1133">Transmembrane helix</keyword>
<evidence type="ECO:0000313" key="3">
    <source>
        <dbReference type="Proteomes" id="UP000185860"/>
    </source>
</evidence>
<accession>A0A1U7IFQ1</accession>
<keyword evidence="1" id="KW-0812">Transmembrane</keyword>
<dbReference type="AlphaFoldDB" id="A0A1U7IFQ1"/>
<dbReference type="RefSeq" id="WP_073595076.1">
    <property type="nucleotide sequence ID" value="NZ_MRCE01000019.1"/>
</dbReference>
<comment type="caution">
    <text evidence="2">The sequence shown here is derived from an EMBL/GenBank/DDBJ whole genome shotgun (WGS) entry which is preliminary data.</text>
</comment>
<feature type="transmembrane region" description="Helical" evidence="1">
    <location>
        <begin position="73"/>
        <end position="98"/>
    </location>
</feature>
<dbReference type="PANTHER" id="PTHR35733:SF1">
    <property type="entry name" value="OS02G0307800 PROTEIN"/>
    <property type="match status" value="1"/>
</dbReference>
<keyword evidence="1" id="KW-0472">Membrane</keyword>
<gene>
    <name evidence="2" type="ORF">NIES2119_18975</name>
</gene>
<evidence type="ECO:0008006" key="4">
    <source>
        <dbReference type="Google" id="ProtNLM"/>
    </source>
</evidence>
<dbReference type="OrthoDB" id="515558at2"/>
<dbReference type="STRING" id="454136.NIES2119_18975"/>